<dbReference type="InterPro" id="IPR002300">
    <property type="entry name" value="aa-tRNA-synth_Ia"/>
</dbReference>
<gene>
    <name evidence="11" type="ORF">A3A90_00350</name>
</gene>
<proteinExistence type="predicted"/>
<comment type="catalytic activity">
    <reaction evidence="7">
        <text>tRNA(Val) + L-valine + ATP = L-valyl-tRNA(Val) + AMP + diphosphate</text>
        <dbReference type="Rhea" id="RHEA:10704"/>
        <dbReference type="Rhea" id="RHEA-COMP:9672"/>
        <dbReference type="Rhea" id="RHEA-COMP:9708"/>
        <dbReference type="ChEBI" id="CHEBI:30616"/>
        <dbReference type="ChEBI" id="CHEBI:33019"/>
        <dbReference type="ChEBI" id="CHEBI:57762"/>
        <dbReference type="ChEBI" id="CHEBI:78442"/>
        <dbReference type="ChEBI" id="CHEBI:78537"/>
        <dbReference type="ChEBI" id="CHEBI:456215"/>
        <dbReference type="EC" id="6.1.1.9"/>
    </reaction>
</comment>
<evidence type="ECO:0000256" key="7">
    <source>
        <dbReference type="ARBA" id="ARBA00047552"/>
    </source>
</evidence>
<dbReference type="SUPFAM" id="SSF47323">
    <property type="entry name" value="Anticodon-binding domain of a subclass of class I aminoacyl-tRNA synthetases"/>
    <property type="match status" value="1"/>
</dbReference>
<dbReference type="GO" id="GO:0005524">
    <property type="term" value="F:ATP binding"/>
    <property type="evidence" value="ECO:0007669"/>
    <property type="project" value="UniProtKB-KW"/>
</dbReference>
<dbReference type="GO" id="GO:0002161">
    <property type="term" value="F:aminoacyl-tRNA deacylase activity"/>
    <property type="evidence" value="ECO:0007669"/>
    <property type="project" value="InterPro"/>
</dbReference>
<dbReference type="GO" id="GO:0004832">
    <property type="term" value="F:valine-tRNA ligase activity"/>
    <property type="evidence" value="ECO:0007669"/>
    <property type="project" value="UniProtKB-UniRule"/>
</dbReference>
<keyword evidence="3" id="KW-0547">Nucleotide-binding</keyword>
<evidence type="ECO:0000256" key="1">
    <source>
        <dbReference type="ARBA" id="ARBA00013169"/>
    </source>
</evidence>
<sequence length="735" mass="84830">MNEELKKPFNPIEHENLIYKKWEESGFFNPDVCVAKGVTKAEADYFSIVLPPPNVTGTLHTGHALMLAIQDIMVRYNRMLKKRTLWIPGTDHAAISTESVVVKQLSKENKNKHELGREEFLNKVKDFTQKSHDTIVVQLKKMGASLDWSREAFTLDEKREEAVYTTFEKMYNDGLIYRGYRIVNWDPKGQTTVSDDEVEHQPKKAKLYYFKYDKDFPITIATTRPETKLGDTAVAVNPDDSRYKKYIGKTIEVNFVGVPLSIKIIEDKEVDPEFGTGALGVTPSHSQIDWQMADRHKLEKIQIINEYAKVMVDHPDYKDKKVEEVRKIIVDKLREQNLLEKEEEIDHNISVSQRTGAVIEPLPKLQWFIDVNRPFKIKGDNIKGQAFSKGSTTTLKILMSEVVSNNQIKIIPERFKKVYAEWLTNLHDWCISRQIWYGHRIPVWYRGEEAKISKKSPGEDWEQDPDTLDTWFSSGLWTFSTLGWPENTDDLKNYHPTSILETGHDILFFWVARMILMSVYILGEIPFKEVYLHGMILDKNGKKMSKSNPETAVDPLLTIEKYGADALRMAMIVGVGPGSNNSLSEDKIKAYKHFANKIWNIARFVLENCQGQSFEVGAVQGLSLATPENNAHLEKFDGLIKEVTDDMENYRFYLAAEKLYHYTWHTFADIIIEESKTKIKEGGEKAESTKNMLGFLLKEQLKLLHPFMPFITEKIWSLLPNTENLLMIESWPSRK</sequence>
<evidence type="ECO:0000256" key="5">
    <source>
        <dbReference type="ARBA" id="ARBA00022917"/>
    </source>
</evidence>
<dbReference type="InterPro" id="IPR033705">
    <property type="entry name" value="Anticodon_Ia_Val"/>
</dbReference>
<keyword evidence="4" id="KW-0067">ATP-binding</keyword>
<keyword evidence="6" id="KW-0030">Aminoacyl-tRNA synthetase</keyword>
<dbReference type="SUPFAM" id="SSF52374">
    <property type="entry name" value="Nucleotidylyl transferase"/>
    <property type="match status" value="1"/>
</dbReference>
<dbReference type="InterPro" id="IPR002303">
    <property type="entry name" value="Valyl-tRNA_ligase"/>
</dbReference>
<keyword evidence="2 11" id="KW-0436">Ligase</keyword>
<accession>A0A1G2TZ83</accession>
<protein>
    <recommendedName>
        <fullName evidence="1 8">Valine--tRNA ligase</fullName>
        <ecNumber evidence="1 8">6.1.1.9</ecNumber>
    </recommendedName>
</protein>
<evidence type="ECO:0000259" key="10">
    <source>
        <dbReference type="Pfam" id="PF08264"/>
    </source>
</evidence>
<name>A0A1G2TZ83_9BACT</name>
<evidence type="ECO:0000256" key="2">
    <source>
        <dbReference type="ARBA" id="ARBA00022598"/>
    </source>
</evidence>
<keyword evidence="5" id="KW-0648">Protein biosynthesis</keyword>
<dbReference type="InterPro" id="IPR014729">
    <property type="entry name" value="Rossmann-like_a/b/a_fold"/>
</dbReference>
<dbReference type="PANTHER" id="PTHR11946:SF93">
    <property type="entry name" value="VALINE--TRNA LIGASE, CHLOROPLASTIC_MITOCHONDRIAL 2"/>
    <property type="match status" value="1"/>
</dbReference>
<dbReference type="EMBL" id="MHWA01000003">
    <property type="protein sequence ID" value="OHB02483.1"/>
    <property type="molecule type" value="Genomic_DNA"/>
</dbReference>
<evidence type="ECO:0000256" key="6">
    <source>
        <dbReference type="ARBA" id="ARBA00023146"/>
    </source>
</evidence>
<comment type="caution">
    <text evidence="11">The sequence shown here is derived from an EMBL/GenBank/DDBJ whole genome shotgun (WGS) entry which is preliminary data.</text>
</comment>
<evidence type="ECO:0000256" key="4">
    <source>
        <dbReference type="ARBA" id="ARBA00022840"/>
    </source>
</evidence>
<organism evidence="11 12">
    <name type="scientific">Candidatus Zambryskibacteria bacterium RIFCSPLOWO2_01_FULL_35_19</name>
    <dbReference type="NCBI Taxonomy" id="1802757"/>
    <lineage>
        <taxon>Bacteria</taxon>
        <taxon>Candidatus Zambryskiibacteriota</taxon>
    </lineage>
</organism>
<dbReference type="GO" id="GO:0006438">
    <property type="term" value="P:valyl-tRNA aminoacylation"/>
    <property type="evidence" value="ECO:0007669"/>
    <property type="project" value="UniProtKB-UniRule"/>
</dbReference>
<dbReference type="SUPFAM" id="SSF50677">
    <property type="entry name" value="ValRS/IleRS/LeuRS editing domain"/>
    <property type="match status" value="1"/>
</dbReference>
<dbReference type="NCBIfam" id="NF004349">
    <property type="entry name" value="PRK05729.1"/>
    <property type="match status" value="1"/>
</dbReference>
<dbReference type="PRINTS" id="PR00986">
    <property type="entry name" value="TRNASYNTHVAL"/>
</dbReference>
<feature type="domain" description="Aminoacyl-tRNA synthetase class Ia" evidence="9">
    <location>
        <begin position="18"/>
        <end position="452"/>
    </location>
</feature>
<evidence type="ECO:0000259" key="9">
    <source>
        <dbReference type="Pfam" id="PF00133"/>
    </source>
</evidence>
<dbReference type="Proteomes" id="UP000178404">
    <property type="component" value="Unassembled WGS sequence"/>
</dbReference>
<dbReference type="AlphaFoldDB" id="A0A1G2TZ83"/>
<dbReference type="InterPro" id="IPR009008">
    <property type="entry name" value="Val/Leu/Ile-tRNA-synth_edit"/>
</dbReference>
<dbReference type="CDD" id="cd07962">
    <property type="entry name" value="Anticodon_Ia_Val"/>
    <property type="match status" value="1"/>
</dbReference>
<reference evidence="11 12" key="1">
    <citation type="journal article" date="2016" name="Nat. Commun.">
        <title>Thousands of microbial genomes shed light on interconnected biogeochemical processes in an aquifer system.</title>
        <authorList>
            <person name="Anantharaman K."/>
            <person name="Brown C.T."/>
            <person name="Hug L.A."/>
            <person name="Sharon I."/>
            <person name="Castelle C.J."/>
            <person name="Probst A.J."/>
            <person name="Thomas B.C."/>
            <person name="Singh A."/>
            <person name="Wilkins M.J."/>
            <person name="Karaoz U."/>
            <person name="Brodie E.L."/>
            <person name="Williams K.H."/>
            <person name="Hubbard S.S."/>
            <person name="Banfield J.F."/>
        </authorList>
    </citation>
    <scope>NUCLEOTIDE SEQUENCE [LARGE SCALE GENOMIC DNA]</scope>
</reference>
<dbReference type="Pfam" id="PF00133">
    <property type="entry name" value="tRNA-synt_1"/>
    <property type="match status" value="2"/>
</dbReference>
<dbReference type="InterPro" id="IPR009080">
    <property type="entry name" value="tRNAsynth_Ia_anticodon-bd"/>
</dbReference>
<dbReference type="NCBIfam" id="TIGR00422">
    <property type="entry name" value="valS"/>
    <property type="match status" value="1"/>
</dbReference>
<dbReference type="CDD" id="cd00817">
    <property type="entry name" value="ValRS_core"/>
    <property type="match status" value="1"/>
</dbReference>
<evidence type="ECO:0000256" key="3">
    <source>
        <dbReference type="ARBA" id="ARBA00022741"/>
    </source>
</evidence>
<feature type="domain" description="Aminoacyl-tRNA synthetase class Ia" evidence="9">
    <location>
        <begin position="455"/>
        <end position="572"/>
    </location>
</feature>
<evidence type="ECO:0000256" key="8">
    <source>
        <dbReference type="NCBIfam" id="TIGR00422"/>
    </source>
</evidence>
<dbReference type="PANTHER" id="PTHR11946">
    <property type="entry name" value="VALYL-TRNA SYNTHETASES"/>
    <property type="match status" value="1"/>
</dbReference>
<dbReference type="InterPro" id="IPR013155">
    <property type="entry name" value="M/V/L/I-tRNA-synth_anticd-bd"/>
</dbReference>
<dbReference type="Gene3D" id="3.90.740.10">
    <property type="entry name" value="Valyl/Leucyl/Isoleucyl-tRNA synthetase, editing domain"/>
    <property type="match status" value="1"/>
</dbReference>
<evidence type="ECO:0000313" key="11">
    <source>
        <dbReference type="EMBL" id="OHB02483.1"/>
    </source>
</evidence>
<dbReference type="Gene3D" id="1.10.730.10">
    <property type="entry name" value="Isoleucyl-tRNA Synthetase, Domain 1"/>
    <property type="match status" value="1"/>
</dbReference>
<dbReference type="EC" id="6.1.1.9" evidence="1 8"/>
<dbReference type="GO" id="GO:0005829">
    <property type="term" value="C:cytosol"/>
    <property type="evidence" value="ECO:0007669"/>
    <property type="project" value="TreeGrafter"/>
</dbReference>
<dbReference type="FunFam" id="3.40.50.620:FF:000020">
    <property type="entry name" value="Valine--tRNA ligase, mitochondrial"/>
    <property type="match status" value="1"/>
</dbReference>
<dbReference type="Gene3D" id="3.40.50.620">
    <property type="entry name" value="HUPs"/>
    <property type="match status" value="3"/>
</dbReference>
<evidence type="ECO:0000313" key="12">
    <source>
        <dbReference type="Proteomes" id="UP000178404"/>
    </source>
</evidence>
<feature type="domain" description="Methionyl/Valyl/Leucyl/Isoleucyl-tRNA synthetase anticodon-binding" evidence="10">
    <location>
        <begin position="633"/>
        <end position="733"/>
    </location>
</feature>
<dbReference type="Pfam" id="PF08264">
    <property type="entry name" value="Anticodon_1"/>
    <property type="match status" value="1"/>
</dbReference>